<dbReference type="RefSeq" id="WP_038143947.1">
    <property type="nucleotide sequence ID" value="NZ_AQRC01000002.1"/>
</dbReference>
<keyword evidence="3" id="KW-1185">Reference proteome</keyword>
<reference evidence="3" key="1">
    <citation type="submission" date="2013-04" db="EMBL/GenBank/DDBJ databases">
        <title>Thioclava sp. 13D2W-2 Genome Sequencing.</title>
        <authorList>
            <person name="Lai Q."/>
            <person name="Li G."/>
            <person name="Shao Z."/>
        </authorList>
    </citation>
    <scope>NUCLEOTIDE SEQUENCE [LARGE SCALE GENOMIC DNA]</scope>
    <source>
        <strain evidence="3">13D2W-2</strain>
    </source>
</reference>
<dbReference type="eggNOG" id="COG1926">
    <property type="taxonomic scope" value="Bacteria"/>
</dbReference>
<reference evidence="2 3" key="2">
    <citation type="journal article" date="2015" name="Antonie Van Leeuwenhoek">
        <title>Thioclava indica sp. nov., isolated from surface seawater of the Indian Ocean.</title>
        <authorList>
            <person name="Liu Y."/>
            <person name="Lai Q."/>
            <person name="Du J."/>
            <person name="Xu H."/>
            <person name="Jiang L."/>
            <person name="Shao Z."/>
        </authorList>
    </citation>
    <scope>NUCLEOTIDE SEQUENCE [LARGE SCALE GENOMIC DNA]</scope>
    <source>
        <strain evidence="2 3">13D2W-2</strain>
    </source>
</reference>
<dbReference type="STRING" id="1317124.DW2_03944"/>
<name>A0A085U0D4_9RHOB</name>
<dbReference type="PATRIC" id="fig|1317124.6.peg.799"/>
<keyword evidence="2" id="KW-0328">Glycosyltransferase</keyword>
<comment type="caution">
    <text evidence="2">The sequence shown here is derived from an EMBL/GenBank/DDBJ whole genome shotgun (WGS) entry which is preliminary data.</text>
</comment>
<evidence type="ECO:0000259" key="1">
    <source>
        <dbReference type="Pfam" id="PF00156"/>
    </source>
</evidence>
<feature type="domain" description="Phosphoribosyltransferase" evidence="1">
    <location>
        <begin position="11"/>
        <end position="181"/>
    </location>
</feature>
<sequence>MDEIDRFEDREEAGKALADRLSQYRGQDAVVLALPRGGLPVGAEIARALALPLDLVFVRKLGTPHNPELAMGAIAGPQGEVVVRNPDVFRAAGCEEAEFTRIAEREKAEILRRREAYGAPDLPLQGKIAIVVDDGMATGATMRAALRAVRQSGPEKTICAIPVASRSALEEMRGEADEVICPLVPSHLYAVGAHYIHFDQVPDSEVTAILARARSEASSAENPAK</sequence>
<dbReference type="EMBL" id="AQRC01000002">
    <property type="protein sequence ID" value="KFE36431.1"/>
    <property type="molecule type" value="Genomic_DNA"/>
</dbReference>
<dbReference type="InterPro" id="IPR029057">
    <property type="entry name" value="PRTase-like"/>
</dbReference>
<dbReference type="Pfam" id="PF00156">
    <property type="entry name" value="Pribosyltran"/>
    <property type="match status" value="1"/>
</dbReference>
<gene>
    <name evidence="2" type="ORF">DW2_03944</name>
</gene>
<proteinExistence type="predicted"/>
<dbReference type="InterPro" id="IPR000836">
    <property type="entry name" value="PRTase_dom"/>
</dbReference>
<dbReference type="Proteomes" id="UP000028607">
    <property type="component" value="Unassembled WGS sequence"/>
</dbReference>
<dbReference type="GO" id="GO:0016757">
    <property type="term" value="F:glycosyltransferase activity"/>
    <property type="evidence" value="ECO:0007669"/>
    <property type="project" value="UniProtKB-KW"/>
</dbReference>
<protein>
    <submittedName>
        <fullName evidence="2">Phosphoribosyltransferase</fullName>
    </submittedName>
</protein>
<dbReference type="Gene3D" id="3.30.1310.20">
    <property type="entry name" value="PRTase-like"/>
    <property type="match status" value="1"/>
</dbReference>
<evidence type="ECO:0000313" key="2">
    <source>
        <dbReference type="EMBL" id="KFE36431.1"/>
    </source>
</evidence>
<dbReference type="AlphaFoldDB" id="A0A085U0D4"/>
<dbReference type="OrthoDB" id="9810066at2"/>
<organism evidence="2 3">
    <name type="scientific">Thioclava atlantica</name>
    <dbReference type="NCBI Taxonomy" id="1317124"/>
    <lineage>
        <taxon>Bacteria</taxon>
        <taxon>Pseudomonadati</taxon>
        <taxon>Pseudomonadota</taxon>
        <taxon>Alphaproteobacteria</taxon>
        <taxon>Rhodobacterales</taxon>
        <taxon>Paracoccaceae</taxon>
        <taxon>Thioclava</taxon>
    </lineage>
</organism>
<dbReference type="SUPFAM" id="SSF53271">
    <property type="entry name" value="PRTase-like"/>
    <property type="match status" value="1"/>
</dbReference>
<accession>A0A085U0D4</accession>
<dbReference type="CDD" id="cd06223">
    <property type="entry name" value="PRTases_typeI"/>
    <property type="match status" value="1"/>
</dbReference>
<dbReference type="Gene3D" id="3.40.50.2020">
    <property type="match status" value="1"/>
</dbReference>
<evidence type="ECO:0000313" key="3">
    <source>
        <dbReference type="Proteomes" id="UP000028607"/>
    </source>
</evidence>
<keyword evidence="2" id="KW-0808">Transferase</keyword>